<keyword evidence="1" id="KW-0812">Transmembrane</keyword>
<evidence type="ECO:0000313" key="2">
    <source>
        <dbReference type="EMBL" id="RPB21521.1"/>
    </source>
</evidence>
<sequence>MAGEWWPPSHTGIRVFLLSVSLLFHYCFFLQSHSSRCFTEEGKKEFCIVFGLEFRLSRSVSCFASTNFLLSEVLRLRIKPVTAILLCIAGVLLTALEALLGEASGRCLYRSGLL</sequence>
<reference evidence="2 3" key="1">
    <citation type="journal article" date="2018" name="Nat. Ecol. Evol.">
        <title>Pezizomycetes genomes reveal the molecular basis of ectomycorrhizal truffle lifestyle.</title>
        <authorList>
            <person name="Murat C."/>
            <person name="Payen T."/>
            <person name="Noel B."/>
            <person name="Kuo A."/>
            <person name="Morin E."/>
            <person name="Chen J."/>
            <person name="Kohler A."/>
            <person name="Krizsan K."/>
            <person name="Balestrini R."/>
            <person name="Da Silva C."/>
            <person name="Montanini B."/>
            <person name="Hainaut M."/>
            <person name="Levati E."/>
            <person name="Barry K.W."/>
            <person name="Belfiori B."/>
            <person name="Cichocki N."/>
            <person name="Clum A."/>
            <person name="Dockter R.B."/>
            <person name="Fauchery L."/>
            <person name="Guy J."/>
            <person name="Iotti M."/>
            <person name="Le Tacon F."/>
            <person name="Lindquist E.A."/>
            <person name="Lipzen A."/>
            <person name="Malagnac F."/>
            <person name="Mello A."/>
            <person name="Molinier V."/>
            <person name="Miyauchi S."/>
            <person name="Poulain J."/>
            <person name="Riccioni C."/>
            <person name="Rubini A."/>
            <person name="Sitrit Y."/>
            <person name="Splivallo R."/>
            <person name="Traeger S."/>
            <person name="Wang M."/>
            <person name="Zifcakova L."/>
            <person name="Wipf D."/>
            <person name="Zambonelli A."/>
            <person name="Paolocci F."/>
            <person name="Nowrousian M."/>
            <person name="Ottonello S."/>
            <person name="Baldrian P."/>
            <person name="Spatafora J.W."/>
            <person name="Henrissat B."/>
            <person name="Nagy L.G."/>
            <person name="Aury J.M."/>
            <person name="Wincker P."/>
            <person name="Grigoriev I.V."/>
            <person name="Bonfante P."/>
            <person name="Martin F.M."/>
        </authorList>
    </citation>
    <scope>NUCLEOTIDE SEQUENCE [LARGE SCALE GENOMIC DNA]</scope>
    <source>
        <strain evidence="2 3">ATCC MYA-4762</strain>
    </source>
</reference>
<organism evidence="2 3">
    <name type="scientific">Terfezia boudieri ATCC MYA-4762</name>
    <dbReference type="NCBI Taxonomy" id="1051890"/>
    <lineage>
        <taxon>Eukaryota</taxon>
        <taxon>Fungi</taxon>
        <taxon>Dikarya</taxon>
        <taxon>Ascomycota</taxon>
        <taxon>Pezizomycotina</taxon>
        <taxon>Pezizomycetes</taxon>
        <taxon>Pezizales</taxon>
        <taxon>Pezizaceae</taxon>
        <taxon>Terfezia</taxon>
    </lineage>
</organism>
<dbReference type="InParanoid" id="A0A3N4LLG6"/>
<proteinExistence type="predicted"/>
<protein>
    <submittedName>
        <fullName evidence="2">Uncharacterized protein</fullName>
    </submittedName>
</protein>
<name>A0A3N4LLG6_9PEZI</name>
<gene>
    <name evidence="2" type="ORF">L211DRAFT_439770</name>
</gene>
<keyword evidence="1" id="KW-1133">Transmembrane helix</keyword>
<evidence type="ECO:0000313" key="3">
    <source>
        <dbReference type="Proteomes" id="UP000267821"/>
    </source>
</evidence>
<accession>A0A3N4LLG6</accession>
<dbReference type="Proteomes" id="UP000267821">
    <property type="component" value="Unassembled WGS sequence"/>
</dbReference>
<keyword evidence="1" id="KW-0472">Membrane</keyword>
<feature type="transmembrane region" description="Helical" evidence="1">
    <location>
        <begin position="81"/>
        <end position="100"/>
    </location>
</feature>
<keyword evidence="3" id="KW-1185">Reference proteome</keyword>
<dbReference type="EMBL" id="ML121559">
    <property type="protein sequence ID" value="RPB21521.1"/>
    <property type="molecule type" value="Genomic_DNA"/>
</dbReference>
<dbReference type="AlphaFoldDB" id="A0A3N4LLG6"/>
<feature type="transmembrane region" description="Helical" evidence="1">
    <location>
        <begin position="12"/>
        <end position="30"/>
    </location>
</feature>
<evidence type="ECO:0000256" key="1">
    <source>
        <dbReference type="SAM" id="Phobius"/>
    </source>
</evidence>